<proteinExistence type="predicted"/>
<dbReference type="OMA" id="IECWFID"/>
<dbReference type="GeneID" id="8109813"/>
<protein>
    <recommendedName>
        <fullName evidence="1">DDE-1 domain-containing protein</fullName>
    </recommendedName>
</protein>
<dbReference type="Pfam" id="PF03184">
    <property type="entry name" value="DDE_1"/>
    <property type="match status" value="1"/>
</dbReference>
<evidence type="ECO:0000259" key="1">
    <source>
        <dbReference type="Pfam" id="PF03184"/>
    </source>
</evidence>
<dbReference type="PhylomeDB" id="B8M8Z4"/>
<evidence type="ECO:0000313" key="3">
    <source>
        <dbReference type="Proteomes" id="UP000001745"/>
    </source>
</evidence>
<reference evidence="3" key="1">
    <citation type="journal article" date="2015" name="Genome Announc.">
        <title>Genome sequence of the AIDS-associated pathogen Penicillium marneffei (ATCC18224) and its near taxonomic relative Talaromyces stipitatus (ATCC10500).</title>
        <authorList>
            <person name="Nierman W.C."/>
            <person name="Fedorova-Abrams N.D."/>
            <person name="Andrianopoulos A."/>
        </authorList>
    </citation>
    <scope>NUCLEOTIDE SEQUENCE [LARGE SCALE GENOMIC DNA]</scope>
    <source>
        <strain evidence="3">ATCC 10500 / CBS 375.48 / QM 6759 / NRRL 1006</strain>
    </source>
</reference>
<dbReference type="EMBL" id="EQ962655">
    <property type="protein sequence ID" value="EED17289.1"/>
    <property type="molecule type" value="Genomic_DNA"/>
</dbReference>
<keyword evidence="3" id="KW-1185">Reference proteome</keyword>
<dbReference type="VEuPathDB" id="FungiDB:TSTA_111330"/>
<organism evidence="2 3">
    <name type="scientific">Talaromyces stipitatus (strain ATCC 10500 / CBS 375.48 / QM 6759 / NRRL 1006)</name>
    <name type="common">Penicillium stipitatum</name>
    <dbReference type="NCBI Taxonomy" id="441959"/>
    <lineage>
        <taxon>Eukaryota</taxon>
        <taxon>Fungi</taxon>
        <taxon>Dikarya</taxon>
        <taxon>Ascomycota</taxon>
        <taxon>Pezizomycotina</taxon>
        <taxon>Eurotiomycetes</taxon>
        <taxon>Eurotiomycetidae</taxon>
        <taxon>Eurotiales</taxon>
        <taxon>Trichocomaceae</taxon>
        <taxon>Talaromyces</taxon>
        <taxon>Talaromyces sect. Talaromyces</taxon>
    </lineage>
</organism>
<dbReference type="InParanoid" id="B8M8Z4"/>
<feature type="domain" description="DDE-1" evidence="1">
    <location>
        <begin position="132"/>
        <end position="217"/>
    </location>
</feature>
<dbReference type="GO" id="GO:0003676">
    <property type="term" value="F:nucleic acid binding"/>
    <property type="evidence" value="ECO:0007669"/>
    <property type="project" value="InterPro"/>
</dbReference>
<accession>B8M8Z4</accession>
<dbReference type="RefSeq" id="XP_002481281.1">
    <property type="nucleotide sequence ID" value="XM_002481236.1"/>
</dbReference>
<gene>
    <name evidence="2" type="ORF">TSTA_111330</name>
</gene>
<sequence length="241" mass="28054">MAPKEYKKEEEQIAKASADFLLRKDFTGPGEPRGVGKTWVDRFLTRLPEGYQRIKQKPQEVDRTGAEHYGEIECWFIDLKLVMQELHITPKNLWNFDETGFIVGQGKNESVVTKYPKTAKRVSSLSSRESLTVVESINAEGRVIPPLIIPKGEKHMEEWYRHIQDPEWLIAPASNGFITDEIAFEWLQHFQHYTKPEYTFEWRLLIMDNHTTHLTIQPLLRELFATVGKIEGFGHIILISY</sequence>
<evidence type="ECO:0000313" key="2">
    <source>
        <dbReference type="EMBL" id="EED17289.1"/>
    </source>
</evidence>
<dbReference type="AlphaFoldDB" id="B8M8Z4"/>
<dbReference type="HOGENOM" id="CLU_013929_2_3_1"/>
<dbReference type="OrthoDB" id="4324149at2759"/>
<dbReference type="InterPro" id="IPR004875">
    <property type="entry name" value="DDE_SF_endonuclease_dom"/>
</dbReference>
<dbReference type="Proteomes" id="UP000001745">
    <property type="component" value="Unassembled WGS sequence"/>
</dbReference>
<name>B8M8Z4_TALSN</name>